<name>A0ABN7SHC6_OIKDI</name>
<feature type="compositionally biased region" description="Basic and acidic residues" evidence="2">
    <location>
        <begin position="98"/>
        <end position="112"/>
    </location>
</feature>
<keyword evidence="3" id="KW-0732">Signal</keyword>
<sequence length="233" mass="26804">MCYAMAIWVSFVSGVRRFACCSGDKGKRRQKYNEKNEINNNELEELEASNAEARRLLDEEKQLLQEQLNAANARIAELESQAAEAPPLPQTFAASTPKETRVRIEKDEKNEHAPQSPEAAPVVEKLDLEESNIYAECESLQWVVENLRDELATLRTKMNESILREEASSREVSKLASELQKSMETSERFNDTRSHCNDLQRELNESEQKILELERANEKLSQKIEQLEYKQSL</sequence>
<feature type="coiled-coil region" evidence="1">
    <location>
        <begin position="137"/>
        <end position="164"/>
    </location>
</feature>
<evidence type="ECO:0000256" key="1">
    <source>
        <dbReference type="SAM" id="Coils"/>
    </source>
</evidence>
<evidence type="ECO:0000256" key="2">
    <source>
        <dbReference type="SAM" id="MobiDB-lite"/>
    </source>
</evidence>
<keyword evidence="5" id="KW-1185">Reference proteome</keyword>
<proteinExistence type="predicted"/>
<accession>A0ABN7SHC6</accession>
<protein>
    <submittedName>
        <fullName evidence="4">Oidioi.mRNA.OKI2018_I69.XSR.g16826.t1.cds</fullName>
    </submittedName>
</protein>
<reference evidence="4 5" key="1">
    <citation type="submission" date="2021-04" db="EMBL/GenBank/DDBJ databases">
        <authorList>
            <person name="Bliznina A."/>
        </authorList>
    </citation>
    <scope>NUCLEOTIDE SEQUENCE [LARGE SCALE GENOMIC DNA]</scope>
</reference>
<evidence type="ECO:0000313" key="5">
    <source>
        <dbReference type="Proteomes" id="UP001158576"/>
    </source>
</evidence>
<dbReference type="Proteomes" id="UP001158576">
    <property type="component" value="Chromosome XSR"/>
</dbReference>
<feature type="coiled-coil region" evidence="1">
    <location>
        <begin position="189"/>
        <end position="230"/>
    </location>
</feature>
<feature type="signal peptide" evidence="3">
    <location>
        <begin position="1"/>
        <end position="17"/>
    </location>
</feature>
<evidence type="ECO:0000313" key="4">
    <source>
        <dbReference type="EMBL" id="CAG5100067.1"/>
    </source>
</evidence>
<gene>
    <name evidence="4" type="ORF">OKIOD_LOCUS8384</name>
</gene>
<evidence type="ECO:0000256" key="3">
    <source>
        <dbReference type="SAM" id="SignalP"/>
    </source>
</evidence>
<dbReference type="EMBL" id="OU015569">
    <property type="protein sequence ID" value="CAG5100067.1"/>
    <property type="molecule type" value="Genomic_DNA"/>
</dbReference>
<keyword evidence="1" id="KW-0175">Coiled coil</keyword>
<organism evidence="4 5">
    <name type="scientific">Oikopleura dioica</name>
    <name type="common">Tunicate</name>
    <dbReference type="NCBI Taxonomy" id="34765"/>
    <lineage>
        <taxon>Eukaryota</taxon>
        <taxon>Metazoa</taxon>
        <taxon>Chordata</taxon>
        <taxon>Tunicata</taxon>
        <taxon>Appendicularia</taxon>
        <taxon>Copelata</taxon>
        <taxon>Oikopleuridae</taxon>
        <taxon>Oikopleura</taxon>
    </lineage>
</organism>
<feature type="region of interest" description="Disordered" evidence="2">
    <location>
        <begin position="80"/>
        <end position="120"/>
    </location>
</feature>
<feature type="chain" id="PRO_5046609701" evidence="3">
    <location>
        <begin position="18"/>
        <end position="233"/>
    </location>
</feature>